<dbReference type="AlphaFoldDB" id="A0A381J5X1"/>
<dbReference type="EMBL" id="UFWZ01000001">
    <property type="protein sequence ID" value="SUY46620.1"/>
    <property type="molecule type" value="Genomic_DNA"/>
</dbReference>
<keyword evidence="2" id="KW-1185">Reference proteome</keyword>
<evidence type="ECO:0000313" key="1">
    <source>
        <dbReference type="EMBL" id="SUY46620.1"/>
    </source>
</evidence>
<organism evidence="1 2">
    <name type="scientific">Clostridium putrefaciens</name>
    <dbReference type="NCBI Taxonomy" id="99675"/>
    <lineage>
        <taxon>Bacteria</taxon>
        <taxon>Bacillati</taxon>
        <taxon>Bacillota</taxon>
        <taxon>Clostridia</taxon>
        <taxon>Eubacteriales</taxon>
        <taxon>Clostridiaceae</taxon>
        <taxon>Clostridium</taxon>
    </lineage>
</organism>
<evidence type="ECO:0000313" key="2">
    <source>
        <dbReference type="Proteomes" id="UP000254664"/>
    </source>
</evidence>
<gene>
    <name evidence="1" type="ORF">NCTC9836_00916</name>
</gene>
<protein>
    <submittedName>
        <fullName evidence="1">Uncharacterized protein</fullName>
    </submittedName>
</protein>
<reference evidence="1 2" key="1">
    <citation type="submission" date="2018-06" db="EMBL/GenBank/DDBJ databases">
        <authorList>
            <consortium name="Pathogen Informatics"/>
            <person name="Doyle S."/>
        </authorList>
    </citation>
    <scope>NUCLEOTIDE SEQUENCE [LARGE SCALE GENOMIC DNA]</scope>
    <source>
        <strain evidence="1 2">NCTC9836</strain>
    </source>
</reference>
<accession>A0A381J5X1</accession>
<dbReference type="Proteomes" id="UP000254664">
    <property type="component" value="Unassembled WGS sequence"/>
</dbReference>
<sequence>MMDLNLQKIFEELEVNFSDVEVAGNNCACKGTTEEQ</sequence>
<proteinExistence type="predicted"/>
<name>A0A381J5X1_9CLOT</name>